<organism evidence="1">
    <name type="scientific">Anguilla anguilla</name>
    <name type="common">European freshwater eel</name>
    <name type="synonym">Muraena anguilla</name>
    <dbReference type="NCBI Taxonomy" id="7936"/>
    <lineage>
        <taxon>Eukaryota</taxon>
        <taxon>Metazoa</taxon>
        <taxon>Chordata</taxon>
        <taxon>Craniata</taxon>
        <taxon>Vertebrata</taxon>
        <taxon>Euteleostomi</taxon>
        <taxon>Actinopterygii</taxon>
        <taxon>Neopterygii</taxon>
        <taxon>Teleostei</taxon>
        <taxon>Anguilliformes</taxon>
        <taxon>Anguillidae</taxon>
        <taxon>Anguilla</taxon>
    </lineage>
</organism>
<reference evidence="1" key="2">
    <citation type="journal article" date="2015" name="Fish Shellfish Immunol.">
        <title>Early steps in the European eel (Anguilla anguilla)-Vibrio vulnificus interaction in the gills: Role of the RtxA13 toxin.</title>
        <authorList>
            <person name="Callol A."/>
            <person name="Pajuelo D."/>
            <person name="Ebbesson L."/>
            <person name="Teles M."/>
            <person name="MacKenzie S."/>
            <person name="Amaro C."/>
        </authorList>
    </citation>
    <scope>NUCLEOTIDE SEQUENCE</scope>
</reference>
<name>A0A0E9XYJ8_ANGAN</name>
<dbReference type="EMBL" id="GBXM01000775">
    <property type="protein sequence ID" value="JAI07803.1"/>
    <property type="molecule type" value="Transcribed_RNA"/>
</dbReference>
<sequence>MVTSNSCPQCKWKSVSFNSSCQDPSFMEFRTMTCRSPS</sequence>
<proteinExistence type="predicted"/>
<evidence type="ECO:0000313" key="1">
    <source>
        <dbReference type="EMBL" id="JAI07803.1"/>
    </source>
</evidence>
<protein>
    <submittedName>
        <fullName evidence="1">Uncharacterized protein</fullName>
    </submittedName>
</protein>
<reference evidence="1" key="1">
    <citation type="submission" date="2014-11" db="EMBL/GenBank/DDBJ databases">
        <authorList>
            <person name="Amaro Gonzalez C."/>
        </authorList>
    </citation>
    <scope>NUCLEOTIDE SEQUENCE</scope>
</reference>
<accession>A0A0E9XYJ8</accession>
<dbReference type="AlphaFoldDB" id="A0A0E9XYJ8"/>